<evidence type="ECO:0000259" key="7">
    <source>
        <dbReference type="Pfam" id="PF05175"/>
    </source>
</evidence>
<organism evidence="8 9">
    <name type="scientific">Moheibacter lacus</name>
    <dbReference type="NCBI Taxonomy" id="2745851"/>
    <lineage>
        <taxon>Bacteria</taxon>
        <taxon>Pseudomonadati</taxon>
        <taxon>Bacteroidota</taxon>
        <taxon>Flavobacteriia</taxon>
        <taxon>Flavobacteriales</taxon>
        <taxon>Weeksellaceae</taxon>
        <taxon>Moheibacter</taxon>
    </lineage>
</organism>
<dbReference type="GO" id="GO:0003676">
    <property type="term" value="F:nucleic acid binding"/>
    <property type="evidence" value="ECO:0007669"/>
    <property type="project" value="InterPro"/>
</dbReference>
<evidence type="ECO:0000256" key="2">
    <source>
        <dbReference type="ARBA" id="ARBA00022603"/>
    </source>
</evidence>
<dbReference type="GO" id="GO:0032259">
    <property type="term" value="P:methylation"/>
    <property type="evidence" value="ECO:0007669"/>
    <property type="project" value="UniProtKB-KW"/>
</dbReference>
<dbReference type="InterPro" id="IPR050210">
    <property type="entry name" value="tRNA_Adenine-N(6)_MTase"/>
</dbReference>
<accession>A0A838ZH48</accession>
<proteinExistence type="inferred from homology"/>
<dbReference type="RefSeq" id="WP_182042581.1">
    <property type="nucleotide sequence ID" value="NZ_JACDZE010000001.1"/>
</dbReference>
<gene>
    <name evidence="8" type="ORF">HU137_04415</name>
</gene>
<dbReference type="InterPro" id="IPR029063">
    <property type="entry name" value="SAM-dependent_MTases_sf"/>
</dbReference>
<dbReference type="InterPro" id="IPR022882">
    <property type="entry name" value="tRNA_adenine-N6_MeTrfase"/>
</dbReference>
<evidence type="ECO:0000256" key="5">
    <source>
        <dbReference type="ARBA" id="ARBA00022694"/>
    </source>
</evidence>
<keyword evidence="3 6" id="KW-0808">Transferase</keyword>
<keyword evidence="5 6" id="KW-0819">tRNA processing</keyword>
<dbReference type="InterPro" id="IPR007848">
    <property type="entry name" value="Small_mtfrase_dom"/>
</dbReference>
<evidence type="ECO:0000256" key="6">
    <source>
        <dbReference type="HAMAP-Rule" id="MF_01872"/>
    </source>
</evidence>
<dbReference type="InterPro" id="IPR002052">
    <property type="entry name" value="DNA_methylase_N6_adenine_CS"/>
</dbReference>
<name>A0A838ZH48_9FLAO</name>
<comment type="catalytic activity">
    <reaction evidence="6">
        <text>adenosine(37) in tRNA1(Val) + S-adenosyl-L-methionine = N(6)-methyladenosine(37) in tRNA1(Val) + S-adenosyl-L-homocysteine + H(+)</text>
        <dbReference type="Rhea" id="RHEA:43160"/>
        <dbReference type="Rhea" id="RHEA-COMP:10369"/>
        <dbReference type="Rhea" id="RHEA-COMP:10370"/>
        <dbReference type="ChEBI" id="CHEBI:15378"/>
        <dbReference type="ChEBI" id="CHEBI:57856"/>
        <dbReference type="ChEBI" id="CHEBI:59789"/>
        <dbReference type="ChEBI" id="CHEBI:74411"/>
        <dbReference type="ChEBI" id="CHEBI:74449"/>
        <dbReference type="EC" id="2.1.1.223"/>
    </reaction>
</comment>
<dbReference type="PANTHER" id="PTHR47739:SF1">
    <property type="entry name" value="TRNA1(VAL) (ADENINE(37)-N6)-METHYLTRANSFERASE"/>
    <property type="match status" value="1"/>
</dbReference>
<dbReference type="PROSITE" id="PS00092">
    <property type="entry name" value="N6_MTASE"/>
    <property type="match status" value="1"/>
</dbReference>
<dbReference type="SUPFAM" id="SSF53335">
    <property type="entry name" value="S-adenosyl-L-methionine-dependent methyltransferases"/>
    <property type="match status" value="1"/>
</dbReference>
<reference evidence="8 9" key="1">
    <citation type="submission" date="2020-07" db="EMBL/GenBank/DDBJ databases">
        <title>Moheibacter lacus sp. nov., a member of the family Flavobacteriaceae isolated from freshwater lake sediment.</title>
        <authorList>
            <person name="Liu Y."/>
        </authorList>
    </citation>
    <scope>NUCLEOTIDE SEQUENCE [LARGE SCALE GENOMIC DNA]</scope>
    <source>
        <strain evidence="8 9">BDHS18</strain>
    </source>
</reference>
<evidence type="ECO:0000313" key="9">
    <source>
        <dbReference type="Proteomes" id="UP000552241"/>
    </source>
</evidence>
<dbReference type="Proteomes" id="UP000552241">
    <property type="component" value="Unassembled WGS sequence"/>
</dbReference>
<dbReference type="Pfam" id="PF05175">
    <property type="entry name" value="MTS"/>
    <property type="match status" value="1"/>
</dbReference>
<keyword evidence="2 6" id="KW-0489">Methyltransferase</keyword>
<dbReference type="PANTHER" id="PTHR47739">
    <property type="entry name" value="TRNA1(VAL) (ADENINE(37)-N6)-METHYLTRANSFERASE"/>
    <property type="match status" value="1"/>
</dbReference>
<keyword evidence="1 6" id="KW-0963">Cytoplasm</keyword>
<feature type="domain" description="Methyltransferase small" evidence="7">
    <location>
        <begin position="32"/>
        <end position="158"/>
    </location>
</feature>
<keyword evidence="4 6" id="KW-0949">S-adenosyl-L-methionine</keyword>
<sequence>MGKSVFKFKEFEINQEKSAMKVGTDGVLLGAWVKAESPKRILDIGAGTGLISLMLAQRYPQAEIIGVEPQEDAYFEAGKNVKHSKFSAEINIVNDRIQTFFSEEKFDLILSNPPFFEFTHKENSSRNSARQQTDLTFEELISHSESLLNPNGKFAVIIPFDAETVFKNFASNFNLYPERITHVKGNLNAHFKRSLMLFSRHLSDPKIDELIIEISRNNYTEEYIALTRDFYLKM</sequence>
<dbReference type="EMBL" id="JACDZE010000001">
    <property type="protein sequence ID" value="MBA5629011.1"/>
    <property type="molecule type" value="Genomic_DNA"/>
</dbReference>
<dbReference type="CDD" id="cd02440">
    <property type="entry name" value="AdoMet_MTases"/>
    <property type="match status" value="1"/>
</dbReference>
<dbReference type="Gene3D" id="3.40.50.150">
    <property type="entry name" value="Vaccinia Virus protein VP39"/>
    <property type="match status" value="1"/>
</dbReference>
<comment type="subcellular location">
    <subcellularLocation>
        <location evidence="6">Cytoplasm</location>
    </subcellularLocation>
</comment>
<dbReference type="AlphaFoldDB" id="A0A838ZH48"/>
<dbReference type="PRINTS" id="PR00507">
    <property type="entry name" value="N12N6MTFRASE"/>
</dbReference>
<evidence type="ECO:0000256" key="3">
    <source>
        <dbReference type="ARBA" id="ARBA00022679"/>
    </source>
</evidence>
<dbReference type="HAMAP" id="MF_01872">
    <property type="entry name" value="tRNA_methyltr_YfiC"/>
    <property type="match status" value="1"/>
</dbReference>
<dbReference type="GO" id="GO:0016430">
    <property type="term" value="F:tRNA (adenine-N6)-methyltransferase activity"/>
    <property type="evidence" value="ECO:0007669"/>
    <property type="project" value="UniProtKB-UniRule"/>
</dbReference>
<comment type="similarity">
    <text evidence="6">Belongs to the methyltransferase superfamily. tRNA (adenine-N(6)-)-methyltransferase family.</text>
</comment>
<dbReference type="GO" id="GO:0005737">
    <property type="term" value="C:cytoplasm"/>
    <property type="evidence" value="ECO:0007669"/>
    <property type="project" value="UniProtKB-SubCell"/>
</dbReference>
<protein>
    <recommendedName>
        <fullName evidence="6">tRNA1(Val) (adenine(37)-N6)-methyltransferase</fullName>
        <ecNumber evidence="6">2.1.1.223</ecNumber>
    </recommendedName>
    <alternativeName>
        <fullName evidence="6">tRNA m6A37 methyltransferase</fullName>
    </alternativeName>
</protein>
<comment type="function">
    <text evidence="6">Specifically methylates the adenine in position 37 of tRNA(1)(Val) (anticodon cmo5UAC).</text>
</comment>
<evidence type="ECO:0000313" key="8">
    <source>
        <dbReference type="EMBL" id="MBA5629011.1"/>
    </source>
</evidence>
<evidence type="ECO:0000256" key="1">
    <source>
        <dbReference type="ARBA" id="ARBA00022490"/>
    </source>
</evidence>
<dbReference type="EC" id="2.1.1.223" evidence="6"/>
<dbReference type="GO" id="GO:0008033">
    <property type="term" value="P:tRNA processing"/>
    <property type="evidence" value="ECO:0007669"/>
    <property type="project" value="UniProtKB-UniRule"/>
</dbReference>
<comment type="caution">
    <text evidence="8">The sequence shown here is derived from an EMBL/GenBank/DDBJ whole genome shotgun (WGS) entry which is preliminary data.</text>
</comment>
<evidence type="ECO:0000256" key="4">
    <source>
        <dbReference type="ARBA" id="ARBA00022691"/>
    </source>
</evidence>
<keyword evidence="9" id="KW-1185">Reference proteome</keyword>